<evidence type="ECO:0000313" key="3">
    <source>
        <dbReference type="Proteomes" id="UP001518925"/>
    </source>
</evidence>
<dbReference type="InterPro" id="IPR052767">
    <property type="entry name" value="Bact_com_dev_regulator"/>
</dbReference>
<dbReference type="Proteomes" id="UP001518925">
    <property type="component" value="Unassembled WGS sequence"/>
</dbReference>
<dbReference type="SUPFAM" id="SSF158622">
    <property type="entry name" value="YheA/YmcA-like"/>
    <property type="match status" value="1"/>
</dbReference>
<dbReference type="InterPro" id="IPR016783">
    <property type="entry name" value="Biofilm_formation_YmcA"/>
</dbReference>
<sequence>MTTYSRTEIINRAKDLAKMIAETEEVDLFKRAEELINRNQKVQEMISQIKALQKQAVNYQHYGKTEALKKVEEKIDALQDDLDNIPVVQDFKTSQLDVNDLLQLVASTISNTVTDEIIESTGGDLLRGETGSKVNGSGGSCGDGCGCH</sequence>
<dbReference type="InterPro" id="IPR023378">
    <property type="entry name" value="YheA/YmcA-like_dom_sf"/>
</dbReference>
<reference evidence="2 3" key="1">
    <citation type="submission" date="2021-02" db="EMBL/GenBank/DDBJ databases">
        <title>Bacillus sp. RD4P76, an endophyte from a halophyte.</title>
        <authorList>
            <person name="Sun J.-Q."/>
        </authorList>
    </citation>
    <scope>NUCLEOTIDE SEQUENCE [LARGE SCALE GENOMIC DNA]</scope>
    <source>
        <strain evidence="2 3">RD4P76</strain>
    </source>
</reference>
<evidence type="ECO:0000313" key="2">
    <source>
        <dbReference type="EMBL" id="MBM6618362.1"/>
    </source>
</evidence>
<dbReference type="EMBL" id="JAFELM010000031">
    <property type="protein sequence ID" value="MBM6618362.1"/>
    <property type="molecule type" value="Genomic_DNA"/>
</dbReference>
<dbReference type="PIRSF" id="PIRSF021287">
    <property type="entry name" value="Biofilm_formation_YmcA"/>
    <property type="match status" value="1"/>
</dbReference>
<dbReference type="RefSeq" id="WP_204203720.1">
    <property type="nucleotide sequence ID" value="NZ_JAFELM010000031.1"/>
</dbReference>
<feature type="compositionally biased region" description="Gly residues" evidence="1">
    <location>
        <begin position="136"/>
        <end position="148"/>
    </location>
</feature>
<dbReference type="PANTHER" id="PTHR38448">
    <property type="entry name" value="REGULATORY PROTEIN YLBF-RELATED"/>
    <property type="match status" value="1"/>
</dbReference>
<dbReference type="Pfam" id="PF06133">
    <property type="entry name" value="Com_YlbF"/>
    <property type="match status" value="1"/>
</dbReference>
<dbReference type="PANTHER" id="PTHR38448:SF1">
    <property type="entry name" value="YLBF FAMILY REGULATOR"/>
    <property type="match status" value="1"/>
</dbReference>
<name>A0ABS2DIN4_9BACI</name>
<accession>A0ABS2DIN4</accession>
<keyword evidence="3" id="KW-1185">Reference proteome</keyword>
<feature type="region of interest" description="Disordered" evidence="1">
    <location>
        <begin position="129"/>
        <end position="148"/>
    </location>
</feature>
<protein>
    <submittedName>
        <fullName evidence="2">RicAFT regulatory complex protein RicA family protein</fullName>
    </submittedName>
</protein>
<dbReference type="InterPro" id="IPR010368">
    <property type="entry name" value="Com_YlbF"/>
</dbReference>
<gene>
    <name evidence="2" type="ORF">JR050_11905</name>
</gene>
<evidence type="ECO:0000256" key="1">
    <source>
        <dbReference type="SAM" id="MobiDB-lite"/>
    </source>
</evidence>
<comment type="caution">
    <text evidence="2">The sequence shown here is derived from an EMBL/GenBank/DDBJ whole genome shotgun (WGS) entry which is preliminary data.</text>
</comment>
<dbReference type="Gene3D" id="1.20.1500.10">
    <property type="entry name" value="YheA/YmcA-like"/>
    <property type="match status" value="1"/>
</dbReference>
<proteinExistence type="predicted"/>
<organism evidence="2 3">
    <name type="scientific">Bacillus suaedaesalsae</name>
    <dbReference type="NCBI Taxonomy" id="2810349"/>
    <lineage>
        <taxon>Bacteria</taxon>
        <taxon>Bacillati</taxon>
        <taxon>Bacillota</taxon>
        <taxon>Bacilli</taxon>
        <taxon>Bacillales</taxon>
        <taxon>Bacillaceae</taxon>
        <taxon>Bacillus</taxon>
    </lineage>
</organism>